<dbReference type="Pfam" id="PF25794">
    <property type="entry name" value="SACS"/>
    <property type="match status" value="1"/>
</dbReference>
<evidence type="ECO:0000259" key="2">
    <source>
        <dbReference type="Pfam" id="PF25794"/>
    </source>
</evidence>
<dbReference type="Proteomes" id="UP000698800">
    <property type="component" value="Unassembled WGS sequence"/>
</dbReference>
<dbReference type="InterPro" id="IPR022155">
    <property type="entry name" value="DUF3684"/>
</dbReference>
<dbReference type="PANTHER" id="PTHR47839">
    <property type="entry name" value="DOMAIN PROTEIN, PUTATIVE (AFU_ORTHOLOGUE AFUA_6G04830)-RELATED"/>
    <property type="match status" value="1"/>
</dbReference>
<organism evidence="3 4">
    <name type="scientific">Glutinoglossum americanum</name>
    <dbReference type="NCBI Taxonomy" id="1670608"/>
    <lineage>
        <taxon>Eukaryota</taxon>
        <taxon>Fungi</taxon>
        <taxon>Dikarya</taxon>
        <taxon>Ascomycota</taxon>
        <taxon>Pezizomycotina</taxon>
        <taxon>Geoglossomycetes</taxon>
        <taxon>Geoglossales</taxon>
        <taxon>Geoglossaceae</taxon>
        <taxon>Glutinoglossum</taxon>
    </lineage>
</organism>
<gene>
    <name evidence="3" type="ORF">FGG08_003183</name>
</gene>
<dbReference type="EMBL" id="JAGHQL010000054">
    <property type="protein sequence ID" value="KAH0542428.1"/>
    <property type="molecule type" value="Genomic_DNA"/>
</dbReference>
<feature type="domain" description="Sacsin/Nov" evidence="2">
    <location>
        <begin position="30"/>
        <end position="152"/>
    </location>
</feature>
<dbReference type="OrthoDB" id="10031156at2759"/>
<feature type="compositionally biased region" description="Basic and acidic residues" evidence="1">
    <location>
        <begin position="1441"/>
        <end position="1472"/>
    </location>
</feature>
<reference evidence="3" key="1">
    <citation type="submission" date="2021-03" db="EMBL/GenBank/DDBJ databases">
        <title>Comparative genomics and phylogenomic investigation of the class Geoglossomycetes provide insights into ecological specialization and systematics.</title>
        <authorList>
            <person name="Melie T."/>
            <person name="Pirro S."/>
            <person name="Miller A.N."/>
            <person name="Quandt A."/>
        </authorList>
    </citation>
    <scope>NUCLEOTIDE SEQUENCE</scope>
    <source>
        <strain evidence="3">GBOQ0MN5Z8</strain>
    </source>
</reference>
<evidence type="ECO:0000313" key="3">
    <source>
        <dbReference type="EMBL" id="KAH0542428.1"/>
    </source>
</evidence>
<dbReference type="NCBIfam" id="NF047352">
    <property type="entry name" value="P_loop_sacsin"/>
    <property type="match status" value="1"/>
</dbReference>
<proteinExistence type="predicted"/>
<dbReference type="PANTHER" id="PTHR47839:SF1">
    <property type="entry name" value="DOMAIN PROTEIN, PUTATIVE (AFU_ORTHOLOGUE AFUA_6G04830)-RELATED"/>
    <property type="match status" value="1"/>
</dbReference>
<dbReference type="SUPFAM" id="SSF55874">
    <property type="entry name" value="ATPase domain of HSP90 chaperone/DNA topoisomerase II/histidine kinase"/>
    <property type="match status" value="1"/>
</dbReference>
<name>A0A9P8IDS7_9PEZI</name>
<dbReference type="InterPro" id="IPR058210">
    <property type="entry name" value="SACS/Nov_dom"/>
</dbReference>
<accession>A0A9P8IDS7</accession>
<evidence type="ECO:0000256" key="1">
    <source>
        <dbReference type="SAM" id="MobiDB-lite"/>
    </source>
</evidence>
<dbReference type="Pfam" id="PF12449">
    <property type="entry name" value="DUF3684"/>
    <property type="match status" value="1"/>
</dbReference>
<dbReference type="InterPro" id="IPR036890">
    <property type="entry name" value="HATPase_C_sf"/>
</dbReference>
<sequence>MAGIDFNALRARTMGSGNDEEAVTVNTRALIDKVLARYSGEWTVLRELIQNGVDANAKKIAIRFETSPSPSVPVPTSTDTSSLLKHVIRHHTLCRLVVANDGNVFEASDWSRLKRIAEGNPDETKIGAFGVGFYSVFADCEEPFVSSGNEAMAFYWKKNSLFTRRLQVPDGQGSRDTSFVLDYRSKTAPIPHLLGLCQFLATSLTFVGLQKIELWLDEWNLLTLTKTLAPSVSVALPRDIETRTTEGLMAIGSVERESAQIHAKWLNVVRWKPAPVSTSGLSGSGFGGGEIGGGMSSAPSLRSFFSKLTGGGSVVNSAAERAARFESEAQKAIAEDIAGVSTATVSLSITTANVHSSVTASFAREIERATKKPPPKTTKLAILTSSPEEGSISGQTSTQDRVDIFSTMLPSKSGKVFIGFPTHQTTGLLAHISAHSVIPTVERESIDLNARWVSTWNFEILRIAGIVCRIAWSGEMNEIREVMQRAGQALGRGRVRKEQVDSMMSNAVHVCKQFTFQDSTPSGQVSQLVEGAFWMCNKQATIEVFSTRGVLPSHEVRIATEDLSGFVDGIPVIPEALMKEAKGFVDKVRDLGLVSEITVTDVKKELEAKALDGRQLGEFLKWVAKKAKSGDIDPATIRSLLSVAVASVGQQEKSGEQLQLLLLGGMKYFVNPARISPDMPIPQDTMPFVYTKGIPIPELRALGWEELTVLPWLRFLVESSGRGILAADNNITASPKFAGQVLAAISKQWDQINSPSRADVIRLLENRTVIPTRQGMMKPAEAYFPSVRLFADLPVVTDLHSVRDVFLLALGVRKTVELGIVFERLMSDSHSQREVETSLGAKWSHVDLICYLASVRDDIPAADIKRLKDTPIFGTEGVGQPGSDKRYKISDLFAPIDSLRRLELPLLQWNGMFRPSSKEGKFLSFLGLKPFPSVPELVQIISKAAARGNMTLVDQTLAYWIRMHHENGYSSYDGASIETPFLPLQGEKSQKLSTPANCFTNDQATLLGFDILRKDLHPHSFILGVKPNPPMPECTSRLISKPPTTVKEAKELFGYFATRLAEIEAQSTERLGGAKIVPVPSKVTQSNGYIKEKQGVHHVSPKTCFLGDSSTYGSIFDFVDFGSEANSFLLKVGSKHEPTKSEIAYMLVREPARLLSTFQSAEKYLGLLRSLADSFQSLKKDKTLYREMRRAPFLLASKEIPSKSSKSIGRDQRASERFGDDFDDEDDSGIKEWRLASANEIIIVDDFASFNLFREQLLTAPQEEALETWYIELGASLLSSIVQEEPRVGSFIDDPIESKKLLKLVFERSRLFLHSIENRFVRNNVRWLERNLNAQTVHSLSVRRTLRGHNVSHTEKRTAIVAQDPKRGWTLWITASGYDMFQVSQGLVNLLILRPQFNLSLTLMSLLTTDLYTLRARGYNVDRILRAKAEEQRIAELNRQRQIEEQSKQIQEQEERWKKEKEGRSRPSKEKQVQVAMPGAFGPDSPEHVATQSDIQQADMEHETRKPKGIFSSFTKRLGLAPDDARPSTRHLQSFLNSNGESNNPQKDLPPPYSAQDTNQQQQQRPSETVTSPHQLQQNLLSAIQASRSYNSSELFSPPQTNTVKETATYCDTNPSQDLTIMAESAQGIKIFLSNSVPDKSGFLNSHSAGFNTFGALLQEIGPIFAVGMGCLHMYYDQTGGTIAFNVNGSIFCNYRFFMQLHLSSMQQESQPGEKRADALVYWWVVLCHELAHNLVPGHSSDHSFYTEQFVMTYFNKIMTRVARLSNGHQGGNHNPLPLQF</sequence>
<feature type="compositionally biased region" description="Polar residues" evidence="1">
    <location>
        <begin position="1530"/>
        <end position="1546"/>
    </location>
</feature>
<evidence type="ECO:0000313" key="4">
    <source>
        <dbReference type="Proteomes" id="UP000698800"/>
    </source>
</evidence>
<feature type="region of interest" description="Disordered" evidence="1">
    <location>
        <begin position="1441"/>
        <end position="1575"/>
    </location>
</feature>
<dbReference type="Gene3D" id="3.30.565.10">
    <property type="entry name" value="Histidine kinase-like ATPase, C-terminal domain"/>
    <property type="match status" value="1"/>
</dbReference>
<keyword evidence="4" id="KW-1185">Reference proteome</keyword>
<feature type="compositionally biased region" description="Polar residues" evidence="1">
    <location>
        <begin position="1555"/>
        <end position="1575"/>
    </location>
</feature>
<protein>
    <recommendedName>
        <fullName evidence="2">Sacsin/Nov domain-containing protein</fullName>
    </recommendedName>
</protein>
<comment type="caution">
    <text evidence="3">The sequence shown here is derived from an EMBL/GenBank/DDBJ whole genome shotgun (WGS) entry which is preliminary data.</text>
</comment>